<organism evidence="1 2">
    <name type="scientific">Pontibacter cellulosilyticus</name>
    <dbReference type="NCBI Taxonomy" id="1720253"/>
    <lineage>
        <taxon>Bacteria</taxon>
        <taxon>Pseudomonadati</taxon>
        <taxon>Bacteroidota</taxon>
        <taxon>Cytophagia</taxon>
        <taxon>Cytophagales</taxon>
        <taxon>Hymenobacteraceae</taxon>
        <taxon>Pontibacter</taxon>
    </lineage>
</organism>
<sequence>MEHSRTCNQCGKGIVGRSDKRYCSDQCRHLSNNTLKRQSQGERRIQQVNTALRKNRSILRQLSPQGKTTVPRQYLELAGFDFRYLTQLYRTQRGNTYHFCYDYGYLLLDEDKVLIVNWQPYMEDR</sequence>
<reference evidence="1" key="1">
    <citation type="submission" date="2020-08" db="EMBL/GenBank/DDBJ databases">
        <title>Pontibacter sp. SD6 16S ribosomal RNA gene Genome sequencing and assembly.</title>
        <authorList>
            <person name="Kang M."/>
        </authorList>
    </citation>
    <scope>NUCLEOTIDE SEQUENCE</scope>
    <source>
        <strain evidence="1">SD6</strain>
    </source>
</reference>
<evidence type="ECO:0000313" key="1">
    <source>
        <dbReference type="EMBL" id="MBC5992688.1"/>
    </source>
</evidence>
<proteinExistence type="predicted"/>
<keyword evidence="2" id="KW-1185">Reference proteome</keyword>
<name>A0A923N5Q1_9BACT</name>
<gene>
    <name evidence="1" type="ORF">H8S84_07565</name>
</gene>
<evidence type="ECO:0000313" key="2">
    <source>
        <dbReference type="Proteomes" id="UP000603640"/>
    </source>
</evidence>
<accession>A0A923N5Q1</accession>
<evidence type="ECO:0008006" key="3">
    <source>
        <dbReference type="Google" id="ProtNLM"/>
    </source>
</evidence>
<dbReference type="AlphaFoldDB" id="A0A923N5Q1"/>
<protein>
    <recommendedName>
        <fullName evidence="3">DUF2116 family Zn-ribbon domain-containing protein</fullName>
    </recommendedName>
</protein>
<dbReference type="Proteomes" id="UP000603640">
    <property type="component" value="Unassembled WGS sequence"/>
</dbReference>
<dbReference type="RefSeq" id="WP_187066614.1">
    <property type="nucleotide sequence ID" value="NZ_JACRVF010000001.1"/>
</dbReference>
<dbReference type="EMBL" id="JACRVF010000001">
    <property type="protein sequence ID" value="MBC5992688.1"/>
    <property type="molecule type" value="Genomic_DNA"/>
</dbReference>
<comment type="caution">
    <text evidence="1">The sequence shown here is derived from an EMBL/GenBank/DDBJ whole genome shotgun (WGS) entry which is preliminary data.</text>
</comment>